<protein>
    <submittedName>
        <fullName evidence="1">Uncharacterized protein</fullName>
    </submittedName>
</protein>
<dbReference type="EMBL" id="BAABWN010000010">
    <property type="protein sequence ID" value="GAA6169244.1"/>
    <property type="molecule type" value="Genomic_DNA"/>
</dbReference>
<name>A0ABQ0AC75_9GAMM</name>
<comment type="caution">
    <text evidence="1">The sequence shown here is derived from an EMBL/GenBank/DDBJ whole genome shotgun (WGS) entry which is preliminary data.</text>
</comment>
<organism evidence="1 2">
    <name type="scientific">Sessilibacter corallicola</name>
    <dbReference type="NCBI Taxonomy" id="2904075"/>
    <lineage>
        <taxon>Bacteria</taxon>
        <taxon>Pseudomonadati</taxon>
        <taxon>Pseudomonadota</taxon>
        <taxon>Gammaproteobacteria</taxon>
        <taxon>Cellvibrionales</taxon>
        <taxon>Cellvibrionaceae</taxon>
        <taxon>Sessilibacter</taxon>
    </lineage>
</organism>
<reference evidence="1 2" key="1">
    <citation type="submission" date="2024-04" db="EMBL/GenBank/DDBJ databases">
        <title>Draft genome sequence of Sessilibacter corallicola NBRC 116591.</title>
        <authorList>
            <person name="Miyakawa T."/>
            <person name="Kusuya Y."/>
            <person name="Miura T."/>
        </authorList>
    </citation>
    <scope>NUCLEOTIDE SEQUENCE [LARGE SCALE GENOMIC DNA]</scope>
    <source>
        <strain evidence="1 2">KU-00831-HH</strain>
    </source>
</reference>
<keyword evidence="2" id="KW-1185">Reference proteome</keyword>
<evidence type="ECO:0000313" key="2">
    <source>
        <dbReference type="Proteomes" id="UP001465153"/>
    </source>
</evidence>
<sequence>MLYTIVQDANHYRSFIWDDAQITRLVGDADMELRIDMWNSPKSFKGLFKEALNVSFTPLSKNAESLAIPDISVAQGRLFLNPKAYRLLEPIIREDGEFLPLKYEHGEAYLFNPLRVAEKAGALNQQLSTKNEWGDLENLSFHEDKVKDWSLFRCEYDVYMSLNCREDIKQVIETNELNGVFFTENLGTIYSNQFDE</sequence>
<dbReference type="Proteomes" id="UP001465153">
    <property type="component" value="Unassembled WGS sequence"/>
</dbReference>
<accession>A0ABQ0AC75</accession>
<proteinExistence type="predicted"/>
<evidence type="ECO:0000313" key="1">
    <source>
        <dbReference type="EMBL" id="GAA6169244.1"/>
    </source>
</evidence>
<gene>
    <name evidence="1" type="ORF">NBRC116591_30550</name>
</gene>